<gene>
    <name evidence="2" type="ORF">HA052_21620</name>
</gene>
<evidence type="ECO:0000313" key="2">
    <source>
        <dbReference type="EMBL" id="NHR07793.1"/>
    </source>
</evidence>
<organism evidence="2 3">
    <name type="scientific">Chromobacterium fluminis</name>
    <dbReference type="NCBI Taxonomy" id="3044269"/>
    <lineage>
        <taxon>Bacteria</taxon>
        <taxon>Pseudomonadati</taxon>
        <taxon>Pseudomonadota</taxon>
        <taxon>Betaproteobacteria</taxon>
        <taxon>Neisseriales</taxon>
        <taxon>Chromobacteriaceae</taxon>
        <taxon>Chromobacterium</taxon>
    </lineage>
</organism>
<dbReference type="RefSeq" id="WP_166453542.1">
    <property type="nucleotide sequence ID" value="NZ_JAAOMA010000042.1"/>
</dbReference>
<name>A0ABX0L9U2_9NEIS</name>
<sequence length="120" mass="13653">MLTEDQRYQILMALSKGYADTVIAKNLPGVTHMQVYRYRCSMGIASETVLENRYNEWMKLVGKGVALDVIAERYQVKQGSISIMLKRKKGFTVSDLKKAQQKHQEKAAGQRLEPSPFSKV</sequence>
<reference evidence="2 3" key="1">
    <citation type="submission" date="2020-03" db="EMBL/GenBank/DDBJ databases">
        <title>Draft genome sequence of environmentally isolated cultures.</title>
        <authorList>
            <person name="Wilson H.S."/>
            <person name="De Leon M.E."/>
        </authorList>
    </citation>
    <scope>NUCLEOTIDE SEQUENCE [LARGE SCALE GENOMIC DNA]</scope>
    <source>
        <strain evidence="2 3">HSC-31F16</strain>
    </source>
</reference>
<keyword evidence="3" id="KW-1185">Reference proteome</keyword>
<comment type="caution">
    <text evidence="2">The sequence shown here is derived from an EMBL/GenBank/DDBJ whole genome shotgun (WGS) entry which is preliminary data.</text>
</comment>
<proteinExistence type="predicted"/>
<feature type="region of interest" description="Disordered" evidence="1">
    <location>
        <begin position="100"/>
        <end position="120"/>
    </location>
</feature>
<evidence type="ECO:0000256" key="1">
    <source>
        <dbReference type="SAM" id="MobiDB-lite"/>
    </source>
</evidence>
<evidence type="ECO:0000313" key="3">
    <source>
        <dbReference type="Proteomes" id="UP001515641"/>
    </source>
</evidence>
<protein>
    <submittedName>
        <fullName evidence="2">Uncharacterized protein</fullName>
    </submittedName>
</protein>
<dbReference type="EMBL" id="JAAOMA010000042">
    <property type="protein sequence ID" value="NHR07793.1"/>
    <property type="molecule type" value="Genomic_DNA"/>
</dbReference>
<dbReference type="Proteomes" id="UP001515641">
    <property type="component" value="Unassembled WGS sequence"/>
</dbReference>
<accession>A0ABX0L9U2</accession>